<name>A0A495BGX2_VOGIN</name>
<evidence type="ECO:0000313" key="1">
    <source>
        <dbReference type="EMBL" id="MDC7689480.1"/>
    </source>
</evidence>
<evidence type="ECO:0000313" key="3">
    <source>
        <dbReference type="Proteomes" id="UP000279384"/>
    </source>
</evidence>
<proteinExistence type="predicted"/>
<reference evidence="2 3" key="1">
    <citation type="submission" date="2018-10" db="EMBL/GenBank/DDBJ databases">
        <title>Genomic Encyclopedia of Type Strains, Phase IV (KMG-IV): sequencing the most valuable type-strain genomes for metagenomic binning, comparative biology and taxonomic classification.</title>
        <authorList>
            <person name="Goeker M."/>
        </authorList>
    </citation>
    <scope>NUCLEOTIDE SEQUENCE [LARGE SCALE GENOMIC DNA]</scope>
    <source>
        <strain evidence="2 3">DSM 3303</strain>
    </source>
</reference>
<dbReference type="RefSeq" id="WP_147424467.1">
    <property type="nucleotide sequence ID" value="NZ_JAQQKY010000001.1"/>
</dbReference>
<gene>
    <name evidence="2" type="ORF">C8E02_1412</name>
    <name evidence="1" type="ORF">PQU93_01570</name>
</gene>
<keyword evidence="4" id="KW-1185">Reference proteome</keyword>
<dbReference type="EMBL" id="RBID01000013">
    <property type="protein sequence ID" value="RKQ60068.1"/>
    <property type="molecule type" value="Genomic_DNA"/>
</dbReference>
<reference evidence="1 4" key="2">
    <citation type="submission" date="2023-01" db="EMBL/GenBank/DDBJ databases">
        <title>Novel species of the genus Vogesella isolated from rivers.</title>
        <authorList>
            <person name="Lu H."/>
        </authorList>
    </citation>
    <scope>NUCLEOTIDE SEQUENCE [LARGE SCALE GENOMIC DNA]</scope>
    <source>
        <strain evidence="1 4">SH7W</strain>
    </source>
</reference>
<dbReference type="Proteomes" id="UP001221566">
    <property type="component" value="Unassembled WGS sequence"/>
</dbReference>
<protein>
    <submittedName>
        <fullName evidence="2">Uncharacterized protein</fullName>
    </submittedName>
</protein>
<evidence type="ECO:0000313" key="2">
    <source>
        <dbReference type="EMBL" id="RKQ60068.1"/>
    </source>
</evidence>
<comment type="caution">
    <text evidence="2">The sequence shown here is derived from an EMBL/GenBank/DDBJ whole genome shotgun (WGS) entry which is preliminary data.</text>
</comment>
<accession>A0A495BGX2</accession>
<dbReference type="AlphaFoldDB" id="A0A495BGX2"/>
<dbReference type="Proteomes" id="UP000279384">
    <property type="component" value="Unassembled WGS sequence"/>
</dbReference>
<dbReference type="EMBL" id="JAQQKY010000001">
    <property type="protein sequence ID" value="MDC7689480.1"/>
    <property type="molecule type" value="Genomic_DNA"/>
</dbReference>
<sequence>MFAWFALSALLVFAALYWLFFVKPAQQRARSKAAARAGTARYAMHAQTQSLQHDVHLTGPAYGALLRLARGDRQKVEFWIIEVQRQMPGHTRSDAIALLAERTAAPMAATA</sequence>
<organism evidence="2 3">
    <name type="scientific">Vogesella indigofera</name>
    <name type="common">Pseudomonas indigofera</name>
    <dbReference type="NCBI Taxonomy" id="45465"/>
    <lineage>
        <taxon>Bacteria</taxon>
        <taxon>Pseudomonadati</taxon>
        <taxon>Pseudomonadota</taxon>
        <taxon>Betaproteobacteria</taxon>
        <taxon>Neisseriales</taxon>
        <taxon>Chromobacteriaceae</taxon>
        <taxon>Vogesella</taxon>
    </lineage>
</organism>
<evidence type="ECO:0000313" key="4">
    <source>
        <dbReference type="Proteomes" id="UP001221566"/>
    </source>
</evidence>